<feature type="transmembrane region" description="Helical" evidence="2">
    <location>
        <begin position="201"/>
        <end position="221"/>
    </location>
</feature>
<sequence length="302" mass="31478">MPVAAAGGKRERGGHDIGSVRGEHGCSVTDEFVGNFRVAAADYLVVECESCRDALSARLDGEAEGHDPGDVDAHLNVCSDCGDWLATVTTVTRELRVRPLAEVPDLVDAILAAAPPAHRPRLRLRGHGARWVLAGIGCVQSVLGAAQMLGVQLGSSMPGAGHHMTDGTGADMAGHLFNESAAWNFALGLALLWAALRPRAIAGLLPTVAVFVAGLAVFVVTDLAKGAVTPERALSHLVVVAALGALLWVRRESSRNDAPTPGHMRADVARRPEDAGSGTDHPVARTSGSRGRHLRPAGRRAA</sequence>
<keyword evidence="5" id="KW-1185">Reference proteome</keyword>
<dbReference type="Proteomes" id="UP000887023">
    <property type="component" value="Chromosome"/>
</dbReference>
<feature type="transmembrane region" description="Helical" evidence="2">
    <location>
        <begin position="233"/>
        <end position="249"/>
    </location>
</feature>
<evidence type="ECO:0000313" key="4">
    <source>
        <dbReference type="EMBL" id="QXQ13151.1"/>
    </source>
</evidence>
<keyword evidence="2" id="KW-0812">Transmembrane</keyword>
<dbReference type="Pfam" id="PF13490">
    <property type="entry name" value="zf-HC2"/>
    <property type="match status" value="1"/>
</dbReference>
<feature type="region of interest" description="Disordered" evidence="1">
    <location>
        <begin position="254"/>
        <end position="302"/>
    </location>
</feature>
<evidence type="ECO:0000259" key="3">
    <source>
        <dbReference type="Pfam" id="PF13490"/>
    </source>
</evidence>
<dbReference type="EMBL" id="CP079105">
    <property type="protein sequence ID" value="QXQ13151.1"/>
    <property type="molecule type" value="Genomic_DNA"/>
</dbReference>
<evidence type="ECO:0000313" key="5">
    <source>
        <dbReference type="Proteomes" id="UP000887023"/>
    </source>
</evidence>
<feature type="region of interest" description="Disordered" evidence="1">
    <location>
        <begin position="1"/>
        <end position="20"/>
    </location>
</feature>
<reference evidence="4" key="1">
    <citation type="submission" date="2021-07" db="EMBL/GenBank/DDBJ databases">
        <title>Candidatus Kaistella beijingensis sp. nov. isolated from a municipal wastewater treatment plant is involved in sludge foaming.</title>
        <authorList>
            <person name="Song Y."/>
            <person name="Liu S.-J."/>
        </authorList>
    </citation>
    <scope>NUCLEOTIDE SEQUENCE</scope>
    <source>
        <strain evidence="4">DSM 43998</strain>
    </source>
</reference>
<protein>
    <submittedName>
        <fullName evidence="4">Zf-HC2 domain-containing protein</fullName>
    </submittedName>
</protein>
<keyword evidence="2" id="KW-1133">Transmembrane helix</keyword>
<keyword evidence="2" id="KW-0472">Membrane</keyword>
<dbReference type="InterPro" id="IPR027383">
    <property type="entry name" value="Znf_put"/>
</dbReference>
<proteinExistence type="predicted"/>
<evidence type="ECO:0000256" key="2">
    <source>
        <dbReference type="SAM" id="Phobius"/>
    </source>
</evidence>
<evidence type="ECO:0000256" key="1">
    <source>
        <dbReference type="SAM" id="MobiDB-lite"/>
    </source>
</evidence>
<feature type="compositionally biased region" description="Basic residues" evidence="1">
    <location>
        <begin position="290"/>
        <end position="302"/>
    </location>
</feature>
<feature type="transmembrane region" description="Helical" evidence="2">
    <location>
        <begin position="131"/>
        <end position="153"/>
    </location>
</feature>
<gene>
    <name evidence="4" type="ORF">KV203_14845</name>
</gene>
<feature type="transmembrane region" description="Helical" evidence="2">
    <location>
        <begin position="173"/>
        <end position="194"/>
    </location>
</feature>
<dbReference type="RefSeq" id="WP_157079830.1">
    <property type="nucleotide sequence ID" value="NZ_CBCRUZ010000011.1"/>
</dbReference>
<name>A0ABX8S6R4_9ACTN</name>
<organism evidence="4 5">
    <name type="scientific">Skermania pinensis</name>
    <dbReference type="NCBI Taxonomy" id="39122"/>
    <lineage>
        <taxon>Bacteria</taxon>
        <taxon>Bacillati</taxon>
        <taxon>Actinomycetota</taxon>
        <taxon>Actinomycetes</taxon>
        <taxon>Mycobacteriales</taxon>
        <taxon>Gordoniaceae</taxon>
        <taxon>Skermania</taxon>
    </lineage>
</organism>
<feature type="compositionally biased region" description="Basic and acidic residues" evidence="1">
    <location>
        <begin position="264"/>
        <end position="274"/>
    </location>
</feature>
<accession>A0ABX8S6R4</accession>
<feature type="domain" description="Putative zinc-finger" evidence="3">
    <location>
        <begin position="48"/>
        <end position="81"/>
    </location>
</feature>